<dbReference type="InterPro" id="IPR036465">
    <property type="entry name" value="vWFA_dom_sf"/>
</dbReference>
<accession>A0A8S5S9H7</accession>
<proteinExistence type="predicted"/>
<dbReference type="Gene3D" id="3.40.50.410">
    <property type="entry name" value="von Willebrand factor, type A domain"/>
    <property type="match status" value="1"/>
</dbReference>
<organism evidence="2">
    <name type="scientific">Myoviridae sp. ctByu2</name>
    <dbReference type="NCBI Taxonomy" id="2827668"/>
    <lineage>
        <taxon>Viruses</taxon>
        <taxon>Duplodnaviria</taxon>
        <taxon>Heunggongvirae</taxon>
        <taxon>Uroviricota</taxon>
        <taxon>Caudoviricetes</taxon>
    </lineage>
</organism>
<dbReference type="PANTHER" id="PTHR41248:SF1">
    <property type="entry name" value="NORD PROTEIN"/>
    <property type="match status" value="1"/>
</dbReference>
<dbReference type="PANTHER" id="PTHR41248">
    <property type="entry name" value="NORD PROTEIN"/>
    <property type="match status" value="1"/>
</dbReference>
<dbReference type="EMBL" id="BK032557">
    <property type="protein sequence ID" value="DAF47568.1"/>
    <property type="molecule type" value="Genomic_DNA"/>
</dbReference>
<feature type="compositionally biased region" description="Acidic residues" evidence="1">
    <location>
        <begin position="282"/>
        <end position="292"/>
    </location>
</feature>
<evidence type="ECO:0000256" key="1">
    <source>
        <dbReference type="SAM" id="MobiDB-lite"/>
    </source>
</evidence>
<dbReference type="InterPro" id="IPR051928">
    <property type="entry name" value="NorD/CobT"/>
</dbReference>
<protein>
    <recommendedName>
        <fullName evidence="3">VWFA domain-containing protein</fullName>
    </recommendedName>
</protein>
<reference evidence="2" key="1">
    <citation type="journal article" date="2021" name="Proc. Natl. Acad. Sci. U.S.A.">
        <title>A Catalog of Tens of Thousands of Viruses from Human Metagenomes Reveals Hidden Associations with Chronic Diseases.</title>
        <authorList>
            <person name="Tisza M.J."/>
            <person name="Buck C.B."/>
        </authorList>
    </citation>
    <scope>NUCLEOTIDE SEQUENCE</scope>
    <source>
        <strain evidence="2">CtByu2</strain>
    </source>
</reference>
<sequence>MESVDERVSKEIDSLLGDWLDRGSTYVKTRKSGRIGWESSLEEGSSYSSYYLEAPSTRELIRRAYPLARDMLVAMNPPCKFNVQISPGKIGGCTDGKTVFVKTGVFDDSELEPSEMLDIFLGVVVHEGCHLLYTDMSLLSDTRLDSLSKNIFNILEDERIETICGDRKPGFSRFIEKVKYYLFDKLFIEDTALTLEEKPLFERFMISFLQVVRYPRYVNKDAVGEFLYQFSEIKDLLLPFPTDGKTTLECSLMIADIIRDLYIEEEKKRDEEKSKGGKEGDGEGSSDGDSSVDTEATRTSRAFKRLEEDAKKFSKTLDKLSSSPSEEGLGKEDTSKEVLKDGGLLGELCEGRIEVGDHDSYFKKAPAAKGPYLSSLGKVSRYIPSVSRVIKGHCKEYRLIHRSMRSGILDTNKLAEAIQGVPTVYLREGQVFTDKVAVCVLIDESGSMCGGSISGGSKMDAAKDAAVLLNEAVSSLPAIELFIYGHSGDMRYSGATELNVYKEPGYSPKYALGSAVARSQNRDGIAILETAKRVRKFTKNPVLFFVISDGAPAADSYDGMQAIQHTKDAVLQVEKMDFSVVQVCIDSCYDPKLMFKHYVILTDIARLSIDLGKVIKNAIVKKAKVHTL</sequence>
<feature type="compositionally biased region" description="Basic and acidic residues" evidence="1">
    <location>
        <begin position="269"/>
        <end position="281"/>
    </location>
</feature>
<evidence type="ECO:0008006" key="3">
    <source>
        <dbReference type="Google" id="ProtNLM"/>
    </source>
</evidence>
<feature type="region of interest" description="Disordered" evidence="1">
    <location>
        <begin position="269"/>
        <end position="298"/>
    </location>
</feature>
<dbReference type="SUPFAM" id="SSF53300">
    <property type="entry name" value="vWA-like"/>
    <property type="match status" value="1"/>
</dbReference>
<evidence type="ECO:0000313" key="2">
    <source>
        <dbReference type="EMBL" id="DAF47568.1"/>
    </source>
</evidence>
<name>A0A8S5S9H7_9CAUD</name>
<feature type="region of interest" description="Disordered" evidence="1">
    <location>
        <begin position="315"/>
        <end position="335"/>
    </location>
</feature>